<evidence type="ECO:0000256" key="4">
    <source>
        <dbReference type="SAM" id="MobiDB-lite"/>
    </source>
</evidence>
<gene>
    <name evidence="6" type="ORF">TPR58_09375</name>
</gene>
<dbReference type="Pfam" id="PF12833">
    <property type="entry name" value="HTH_18"/>
    <property type="match status" value="1"/>
</dbReference>
<evidence type="ECO:0000256" key="3">
    <source>
        <dbReference type="ARBA" id="ARBA00023163"/>
    </source>
</evidence>
<dbReference type="InterPro" id="IPR018062">
    <property type="entry name" value="HTH_AraC-typ_CS"/>
</dbReference>
<dbReference type="SMART" id="SM00342">
    <property type="entry name" value="HTH_ARAC"/>
    <property type="match status" value="1"/>
</dbReference>
<feature type="region of interest" description="Disordered" evidence="4">
    <location>
        <begin position="237"/>
        <end position="257"/>
    </location>
</feature>
<accession>A0ABV0B709</accession>
<dbReference type="EMBL" id="JBDIZK010000004">
    <property type="protein sequence ID" value="MEN3747379.1"/>
    <property type="molecule type" value="Genomic_DNA"/>
</dbReference>
<keyword evidence="2" id="KW-0238">DNA-binding</keyword>
<dbReference type="PROSITE" id="PS00041">
    <property type="entry name" value="HTH_ARAC_FAMILY_1"/>
    <property type="match status" value="1"/>
</dbReference>
<sequence length="257" mass="27595">MLISPLLFPHGDMSAAPFRRNIVGKNRILELMPRPSPVIVLVLNGLARIDAPTLGRIVPAGHAIVAKAADLVRITALSPCNLVLTDAGDIVAAADDLLPVSQALAAILDCDYPTFETRHGHPLLIEDLRRSTPVRCGVRMPSDPRAVRVAQAILDDPADPRSLNSFADQAGTSRRTLLRLFVAETGMSFRQFRRHARICCALTRLAAGEAIQDVALAVGYESTAAFIAAFKALTGKTPGSMRRKTRSTAAGESRPHP</sequence>
<dbReference type="SUPFAM" id="SSF46689">
    <property type="entry name" value="Homeodomain-like"/>
    <property type="match status" value="2"/>
</dbReference>
<keyword evidence="7" id="KW-1185">Reference proteome</keyword>
<evidence type="ECO:0000259" key="5">
    <source>
        <dbReference type="PROSITE" id="PS01124"/>
    </source>
</evidence>
<evidence type="ECO:0000313" key="6">
    <source>
        <dbReference type="EMBL" id="MEN3747379.1"/>
    </source>
</evidence>
<dbReference type="PROSITE" id="PS01124">
    <property type="entry name" value="HTH_ARAC_FAMILY_2"/>
    <property type="match status" value="1"/>
</dbReference>
<dbReference type="InterPro" id="IPR009057">
    <property type="entry name" value="Homeodomain-like_sf"/>
</dbReference>
<evidence type="ECO:0000256" key="1">
    <source>
        <dbReference type="ARBA" id="ARBA00023015"/>
    </source>
</evidence>
<reference evidence="6 7" key="1">
    <citation type="submission" date="2024-05" db="EMBL/GenBank/DDBJ databases">
        <title>Sphingomonas sp. HF-S3 16S ribosomal RNA gene Genome sequencing and assembly.</title>
        <authorList>
            <person name="Lee H."/>
        </authorList>
    </citation>
    <scope>NUCLEOTIDE SEQUENCE [LARGE SCALE GENOMIC DNA]</scope>
    <source>
        <strain evidence="6 7">HF-S3</strain>
    </source>
</reference>
<protein>
    <submittedName>
        <fullName evidence="6">AraC family transcriptional regulator</fullName>
    </submittedName>
</protein>
<dbReference type="RefSeq" id="WP_346246368.1">
    <property type="nucleotide sequence ID" value="NZ_JBDIZK010000004.1"/>
</dbReference>
<keyword evidence="3" id="KW-0804">Transcription</keyword>
<evidence type="ECO:0000256" key="2">
    <source>
        <dbReference type="ARBA" id="ARBA00023125"/>
    </source>
</evidence>
<dbReference type="Gene3D" id="1.10.10.60">
    <property type="entry name" value="Homeodomain-like"/>
    <property type="match status" value="1"/>
</dbReference>
<organism evidence="6 7">
    <name type="scientific">Sphingomonas rustica</name>
    <dbReference type="NCBI Taxonomy" id="3103142"/>
    <lineage>
        <taxon>Bacteria</taxon>
        <taxon>Pseudomonadati</taxon>
        <taxon>Pseudomonadota</taxon>
        <taxon>Alphaproteobacteria</taxon>
        <taxon>Sphingomonadales</taxon>
        <taxon>Sphingomonadaceae</taxon>
        <taxon>Sphingomonas</taxon>
    </lineage>
</organism>
<keyword evidence="1" id="KW-0805">Transcription regulation</keyword>
<dbReference type="InterPro" id="IPR018060">
    <property type="entry name" value="HTH_AraC"/>
</dbReference>
<evidence type="ECO:0000313" key="7">
    <source>
        <dbReference type="Proteomes" id="UP001427805"/>
    </source>
</evidence>
<dbReference type="PANTHER" id="PTHR11019:SF159">
    <property type="entry name" value="TRANSCRIPTIONAL REGULATOR-RELATED"/>
    <property type="match status" value="1"/>
</dbReference>
<name>A0ABV0B709_9SPHN</name>
<dbReference type="PANTHER" id="PTHR11019">
    <property type="entry name" value="HTH-TYPE TRANSCRIPTIONAL REGULATOR NIMR"/>
    <property type="match status" value="1"/>
</dbReference>
<feature type="domain" description="HTH araC/xylS-type" evidence="5">
    <location>
        <begin position="147"/>
        <end position="244"/>
    </location>
</feature>
<comment type="caution">
    <text evidence="6">The sequence shown here is derived from an EMBL/GenBank/DDBJ whole genome shotgun (WGS) entry which is preliminary data.</text>
</comment>
<dbReference type="Proteomes" id="UP001427805">
    <property type="component" value="Unassembled WGS sequence"/>
</dbReference>
<proteinExistence type="predicted"/>